<proteinExistence type="predicted"/>
<gene>
    <name evidence="1" type="ORF">HPB47_011832</name>
</gene>
<protein>
    <submittedName>
        <fullName evidence="1">Uncharacterized protein</fullName>
    </submittedName>
</protein>
<evidence type="ECO:0000313" key="1">
    <source>
        <dbReference type="EMBL" id="KAG0411048.1"/>
    </source>
</evidence>
<name>A0AC60NVD2_IXOPE</name>
<comment type="caution">
    <text evidence="1">The sequence shown here is derived from an EMBL/GenBank/DDBJ whole genome shotgun (WGS) entry which is preliminary data.</text>
</comment>
<dbReference type="EMBL" id="JABSTQ010011465">
    <property type="protein sequence ID" value="KAG0411048.1"/>
    <property type="molecule type" value="Genomic_DNA"/>
</dbReference>
<accession>A0AC60NVD2</accession>
<reference evidence="1 2" key="1">
    <citation type="journal article" date="2020" name="Cell">
        <title>Large-Scale Comparative Analyses of Tick Genomes Elucidate Their Genetic Diversity and Vector Capacities.</title>
        <authorList>
            <consortium name="Tick Genome and Microbiome Consortium (TIGMIC)"/>
            <person name="Jia N."/>
            <person name="Wang J."/>
            <person name="Shi W."/>
            <person name="Du L."/>
            <person name="Sun Y."/>
            <person name="Zhan W."/>
            <person name="Jiang J.F."/>
            <person name="Wang Q."/>
            <person name="Zhang B."/>
            <person name="Ji P."/>
            <person name="Bell-Sakyi L."/>
            <person name="Cui X.M."/>
            <person name="Yuan T.T."/>
            <person name="Jiang B.G."/>
            <person name="Yang W.F."/>
            <person name="Lam T.T."/>
            <person name="Chang Q.C."/>
            <person name="Ding S.J."/>
            <person name="Wang X.J."/>
            <person name="Zhu J.G."/>
            <person name="Ruan X.D."/>
            <person name="Zhao L."/>
            <person name="Wei J.T."/>
            <person name="Ye R.Z."/>
            <person name="Que T.C."/>
            <person name="Du C.H."/>
            <person name="Zhou Y.H."/>
            <person name="Cheng J.X."/>
            <person name="Dai P.F."/>
            <person name="Guo W.B."/>
            <person name="Han X.H."/>
            <person name="Huang E.J."/>
            <person name="Li L.F."/>
            <person name="Wei W."/>
            <person name="Gao Y.C."/>
            <person name="Liu J.Z."/>
            <person name="Shao H.Z."/>
            <person name="Wang X."/>
            <person name="Wang C.C."/>
            <person name="Yang T.C."/>
            <person name="Huo Q.B."/>
            <person name="Li W."/>
            <person name="Chen H.Y."/>
            <person name="Chen S.E."/>
            <person name="Zhou L.G."/>
            <person name="Ni X.B."/>
            <person name="Tian J.H."/>
            <person name="Sheng Y."/>
            <person name="Liu T."/>
            <person name="Pan Y.S."/>
            <person name="Xia L.Y."/>
            <person name="Li J."/>
            <person name="Zhao F."/>
            <person name="Cao W.C."/>
        </authorList>
    </citation>
    <scope>NUCLEOTIDE SEQUENCE [LARGE SCALE GENOMIC DNA]</scope>
    <source>
        <strain evidence="1">Iper-2018</strain>
    </source>
</reference>
<evidence type="ECO:0000313" key="2">
    <source>
        <dbReference type="Proteomes" id="UP000805193"/>
    </source>
</evidence>
<sequence>MEVQAAQIVAPLLLLFGTFFLGVLPIWLVKRLSSIQRGAQGLSFLVCIGGGVLFATSFLHLLPEVREGFENLDTEFPVTEGVVCLGFLAVYALEELIHACLGHSHSSTSHGHAHSPAVMECHDHREQLHQDGAHDNLNNGQVRPYGTDTSPTSVAAEEPLHDVTIAGILIVAALSFHSLFEGLSLGLQESEQSTWIMFLAIAIHKYVISFVVGFDLSASRVRPRNVVIYMGVFSVMSPIGALVGAITRHNLEGSTVVAALNGIATGTLIYVTFFEVLQRQKNVKLHGLLQLLAVGLGFGVMLILIAVLPHD</sequence>
<organism evidence="1 2">
    <name type="scientific">Ixodes persulcatus</name>
    <name type="common">Taiga tick</name>
    <dbReference type="NCBI Taxonomy" id="34615"/>
    <lineage>
        <taxon>Eukaryota</taxon>
        <taxon>Metazoa</taxon>
        <taxon>Ecdysozoa</taxon>
        <taxon>Arthropoda</taxon>
        <taxon>Chelicerata</taxon>
        <taxon>Arachnida</taxon>
        <taxon>Acari</taxon>
        <taxon>Parasitiformes</taxon>
        <taxon>Ixodida</taxon>
        <taxon>Ixodoidea</taxon>
        <taxon>Ixodidae</taxon>
        <taxon>Ixodinae</taxon>
        <taxon>Ixodes</taxon>
    </lineage>
</organism>
<keyword evidence="2" id="KW-1185">Reference proteome</keyword>
<dbReference type="Proteomes" id="UP000805193">
    <property type="component" value="Unassembled WGS sequence"/>
</dbReference>